<feature type="signal peptide" evidence="6">
    <location>
        <begin position="1"/>
        <end position="22"/>
    </location>
</feature>
<evidence type="ECO:0000313" key="9">
    <source>
        <dbReference type="Proteomes" id="UP000243904"/>
    </source>
</evidence>
<reference evidence="9" key="1">
    <citation type="submission" date="2016-10" db="EMBL/GenBank/DDBJ databases">
        <authorList>
            <person name="Varghese N."/>
            <person name="Submissions S."/>
        </authorList>
    </citation>
    <scope>NUCLEOTIDE SEQUENCE [LARGE SCALE GENOMIC DNA]</scope>
    <source>
        <strain evidence="9">GAS369</strain>
    </source>
</reference>
<evidence type="ECO:0000256" key="3">
    <source>
        <dbReference type="ARBA" id="ARBA00022692"/>
    </source>
</evidence>
<keyword evidence="6" id="KW-0732">Signal</keyword>
<evidence type="ECO:0000256" key="1">
    <source>
        <dbReference type="ARBA" id="ARBA00004651"/>
    </source>
</evidence>
<keyword evidence="4" id="KW-1133">Transmembrane helix</keyword>
<keyword evidence="2" id="KW-1003">Cell membrane</keyword>
<evidence type="ECO:0000259" key="7">
    <source>
        <dbReference type="Pfam" id="PF17200"/>
    </source>
</evidence>
<comment type="subcellular location">
    <subcellularLocation>
        <location evidence="1">Cell membrane</location>
        <topology evidence="1">Multi-pass membrane protein</topology>
    </subcellularLocation>
</comment>
<evidence type="ECO:0000256" key="6">
    <source>
        <dbReference type="SAM" id="SignalP"/>
    </source>
</evidence>
<keyword evidence="9" id="KW-1185">Reference proteome</keyword>
<gene>
    <name evidence="8" type="ORF">SAMN05444158_0631</name>
</gene>
<dbReference type="Gene3D" id="3.40.190.10">
    <property type="entry name" value="Periplasmic binding protein-like II"/>
    <property type="match status" value="2"/>
</dbReference>
<accession>A0A1H1NI44</accession>
<evidence type="ECO:0000256" key="4">
    <source>
        <dbReference type="ARBA" id="ARBA00022989"/>
    </source>
</evidence>
<dbReference type="InterPro" id="IPR011852">
    <property type="entry name" value="TRAP_TAXI"/>
</dbReference>
<organism evidence="8 9">
    <name type="scientific">Bradyrhizobium canariense</name>
    <dbReference type="NCBI Taxonomy" id="255045"/>
    <lineage>
        <taxon>Bacteria</taxon>
        <taxon>Pseudomonadati</taxon>
        <taxon>Pseudomonadota</taxon>
        <taxon>Alphaproteobacteria</taxon>
        <taxon>Hyphomicrobiales</taxon>
        <taxon>Nitrobacteraceae</taxon>
        <taxon>Bradyrhizobium</taxon>
    </lineage>
</organism>
<keyword evidence="3" id="KW-0812">Transmembrane</keyword>
<dbReference type="SUPFAM" id="SSF53850">
    <property type="entry name" value="Periplasmic binding protein-like II"/>
    <property type="match status" value="1"/>
</dbReference>
<keyword evidence="5" id="KW-0472">Membrane</keyword>
<protein>
    <submittedName>
        <fullName evidence="8">TRAP-type uncharacterized transport system, substrate-binding protein</fullName>
    </submittedName>
</protein>
<evidence type="ECO:0000256" key="5">
    <source>
        <dbReference type="ARBA" id="ARBA00023136"/>
    </source>
</evidence>
<dbReference type="Pfam" id="PF17200">
    <property type="entry name" value="sCache_2"/>
    <property type="match status" value="1"/>
</dbReference>
<feature type="domain" description="Single Cache" evidence="7">
    <location>
        <begin position="57"/>
        <end position="151"/>
    </location>
</feature>
<evidence type="ECO:0000313" key="8">
    <source>
        <dbReference type="EMBL" id="SDR98510.1"/>
    </source>
</evidence>
<dbReference type="PANTHER" id="PTHR42941:SF1">
    <property type="entry name" value="SLL1037 PROTEIN"/>
    <property type="match status" value="1"/>
</dbReference>
<dbReference type="Pfam" id="PF16868">
    <property type="entry name" value="NMT1_3"/>
    <property type="match status" value="1"/>
</dbReference>
<dbReference type="AlphaFoldDB" id="A0A1H1NI44"/>
<name>A0A1H1NI44_9BRAD</name>
<dbReference type="Proteomes" id="UP000243904">
    <property type="component" value="Chromosome I"/>
</dbReference>
<dbReference type="InterPro" id="IPR033480">
    <property type="entry name" value="sCache_2"/>
</dbReference>
<dbReference type="RefSeq" id="WP_146686276.1">
    <property type="nucleotide sequence ID" value="NZ_LT629750.1"/>
</dbReference>
<evidence type="ECO:0000256" key="2">
    <source>
        <dbReference type="ARBA" id="ARBA00022475"/>
    </source>
</evidence>
<feature type="chain" id="PRO_5009255532" evidence="6">
    <location>
        <begin position="23"/>
        <end position="494"/>
    </location>
</feature>
<sequence length="494" mass="54731">MSRVAAVFAVIFALIAAVPADAAEFGTRDEAAAMVKRVQDKFKKDGPEATFRAINSKAPGFVDRDLYPFVTELTGLCVANGVTPAVTGKNLIDLKDQDGKFMIQQFVKTASTAPGRGWVDYRWLNPVTKTIEDKSALIERMGNYFVGVGVYRNEQPNENTIGLISGSPNSDDTYLQIAYDLADVLNDGDNLRILPIVGIGGPRNIRDVRYLRGVDIGLTQTSILNNFRRSNERMGQNDDKIVYIAKLFNEEAHLVARSNITSIDQLRGLKVNLDAKGSGTSYSMRDVFQALGIPIEEVSMSQTEAFEKVKSGEIAATVLIAGKPVRSMSKLTLEDGLHFVSIPYPQQLMNDYYPAVLTHNDYPDIVPAGQSVDTIAVGAVLIAYNWPKTNVDRYRRVQRFVEAFFPKIAEFHKAPRHPKWREVNLAATLPGWTRFGAAQDWLDSQRAGTEASADVQPGVRQTAMPLAGIASPDAPQRNDVLYQQFLQWKREQGR</sequence>
<dbReference type="Gene3D" id="3.30.450.20">
    <property type="entry name" value="PAS domain"/>
    <property type="match status" value="1"/>
</dbReference>
<dbReference type="PANTHER" id="PTHR42941">
    <property type="entry name" value="SLL1037 PROTEIN"/>
    <property type="match status" value="1"/>
</dbReference>
<dbReference type="EMBL" id="LT629750">
    <property type="protein sequence ID" value="SDR98510.1"/>
    <property type="molecule type" value="Genomic_DNA"/>
</dbReference>
<proteinExistence type="predicted"/>